<reference evidence="3" key="1">
    <citation type="submission" date="2018-05" db="EMBL/GenBank/DDBJ databases">
        <title>Micromonospora globispora sp. nov. and Micromonospora rugosa sp. nov., isolated from marine sediment.</title>
        <authorList>
            <person name="Carro L."/>
            <person name="Aysel V."/>
            <person name="Cetin D."/>
            <person name="Igual J.M."/>
            <person name="Klenk H.-P."/>
            <person name="Trujillo M.E."/>
            <person name="Sahin N."/>
        </authorList>
    </citation>
    <scope>NUCLEOTIDE SEQUENCE [LARGE SCALE GENOMIC DNA]</scope>
    <source>
        <strain evidence="3">S2904</strain>
    </source>
</reference>
<proteinExistence type="predicted"/>
<comment type="caution">
    <text evidence="2">The sequence shown here is derived from an EMBL/GenBank/DDBJ whole genome shotgun (WGS) entry which is preliminary data.</text>
</comment>
<feature type="region of interest" description="Disordered" evidence="1">
    <location>
        <begin position="204"/>
        <end position="227"/>
    </location>
</feature>
<name>A0A317KJ97_9ACTN</name>
<sequence>MTDASDSGSTSVDRWRPRFEWSRFWKQTEPVRGWLLRVWEQTTRALQETAPVTAAAAPASALTGPLSERLDIPVPIRVSGRGRTFNFHIYARCVWSAEHLRRGELLSAAYQYTPEVIRRLTRLAAAQAVNFAPHRAAELEVELQRALSEKAPWCYVLGGGVVTCQPHVWVELDERVRMLALPYWEKLVRLDYEHDVAEYADRLNRQRGSGHGNPHNGASAGARRNGDDAVGDVRQVVADLRAAAQRLEDLLRRTRPDADGP</sequence>
<evidence type="ECO:0000256" key="1">
    <source>
        <dbReference type="SAM" id="MobiDB-lite"/>
    </source>
</evidence>
<evidence type="ECO:0000313" key="3">
    <source>
        <dbReference type="Proteomes" id="UP000245683"/>
    </source>
</evidence>
<keyword evidence="3" id="KW-1185">Reference proteome</keyword>
<dbReference type="EMBL" id="QGSV01000039">
    <property type="protein sequence ID" value="PWU53548.1"/>
    <property type="molecule type" value="Genomic_DNA"/>
</dbReference>
<organism evidence="2 3">
    <name type="scientific">Micromonospora globispora</name>
    <dbReference type="NCBI Taxonomy" id="1450148"/>
    <lineage>
        <taxon>Bacteria</taxon>
        <taxon>Bacillati</taxon>
        <taxon>Actinomycetota</taxon>
        <taxon>Actinomycetes</taxon>
        <taxon>Micromonosporales</taxon>
        <taxon>Micromonosporaceae</taxon>
        <taxon>Micromonospora</taxon>
    </lineage>
</organism>
<dbReference type="Proteomes" id="UP000245683">
    <property type="component" value="Unassembled WGS sequence"/>
</dbReference>
<accession>A0A317KJ97</accession>
<gene>
    <name evidence="2" type="ORF">DLJ46_00985</name>
</gene>
<evidence type="ECO:0000313" key="2">
    <source>
        <dbReference type="EMBL" id="PWU53548.1"/>
    </source>
</evidence>
<dbReference type="OrthoDB" id="3403620at2"/>
<dbReference type="AlphaFoldDB" id="A0A317KJ97"/>
<dbReference type="RefSeq" id="WP_109942769.1">
    <property type="nucleotide sequence ID" value="NZ_QGGF01000394.1"/>
</dbReference>
<protein>
    <submittedName>
        <fullName evidence="2">Uncharacterized protein</fullName>
    </submittedName>
</protein>